<feature type="domain" description="HTH araC/xylS-type" evidence="4">
    <location>
        <begin position="220"/>
        <end position="318"/>
    </location>
</feature>
<dbReference type="AlphaFoldDB" id="A0A848IYP1"/>
<evidence type="ECO:0000259" key="4">
    <source>
        <dbReference type="PROSITE" id="PS01124"/>
    </source>
</evidence>
<evidence type="ECO:0000313" key="5">
    <source>
        <dbReference type="EMBL" id="NMM47354.1"/>
    </source>
</evidence>
<dbReference type="InterPro" id="IPR029062">
    <property type="entry name" value="Class_I_gatase-like"/>
</dbReference>
<dbReference type="Gene3D" id="1.10.10.60">
    <property type="entry name" value="Homeodomain-like"/>
    <property type="match status" value="2"/>
</dbReference>
<dbReference type="CDD" id="cd03138">
    <property type="entry name" value="GATase1_AraC_2"/>
    <property type="match status" value="1"/>
</dbReference>
<dbReference type="Pfam" id="PF12833">
    <property type="entry name" value="HTH_18"/>
    <property type="match status" value="1"/>
</dbReference>
<keyword evidence="6" id="KW-1185">Reference proteome</keyword>
<dbReference type="GO" id="GO:0043565">
    <property type="term" value="F:sequence-specific DNA binding"/>
    <property type="evidence" value="ECO:0007669"/>
    <property type="project" value="InterPro"/>
</dbReference>
<dbReference type="Pfam" id="PF01965">
    <property type="entry name" value="DJ-1_PfpI"/>
    <property type="match status" value="1"/>
</dbReference>
<dbReference type="InterPro" id="IPR020449">
    <property type="entry name" value="Tscrpt_reg_AraC-type_HTH"/>
</dbReference>
<dbReference type="PROSITE" id="PS01124">
    <property type="entry name" value="HTH_ARAC_FAMILY_2"/>
    <property type="match status" value="1"/>
</dbReference>
<reference evidence="5 6" key="1">
    <citation type="submission" date="2020-04" db="EMBL/GenBank/DDBJ databases">
        <title>Flammeovirgaceae bacterium KN852 isolated from deep sea.</title>
        <authorList>
            <person name="Zhang D.-C."/>
        </authorList>
    </citation>
    <scope>NUCLEOTIDE SEQUENCE [LARGE SCALE GENOMIC DNA]</scope>
    <source>
        <strain evidence="5 6">KN852</strain>
    </source>
</reference>
<dbReference type="SUPFAM" id="SSF46689">
    <property type="entry name" value="Homeodomain-like"/>
    <property type="match status" value="2"/>
</dbReference>
<accession>A0A848IYP1</accession>
<dbReference type="EMBL" id="JABBNU010000002">
    <property type="protein sequence ID" value="NMM47354.1"/>
    <property type="molecule type" value="Genomic_DNA"/>
</dbReference>
<keyword evidence="1" id="KW-0805">Transcription regulation</keyword>
<dbReference type="InterPro" id="IPR009057">
    <property type="entry name" value="Homeodomain-like_sf"/>
</dbReference>
<evidence type="ECO:0000313" key="6">
    <source>
        <dbReference type="Proteomes" id="UP000559010"/>
    </source>
</evidence>
<dbReference type="InterPro" id="IPR018060">
    <property type="entry name" value="HTH_AraC"/>
</dbReference>
<dbReference type="SMART" id="SM00342">
    <property type="entry name" value="HTH_ARAC"/>
    <property type="match status" value="1"/>
</dbReference>
<dbReference type="PANTHER" id="PTHR43130:SF3">
    <property type="entry name" value="HTH-TYPE TRANSCRIPTIONAL REGULATOR RV1931C"/>
    <property type="match status" value="1"/>
</dbReference>
<keyword evidence="3" id="KW-0804">Transcription</keyword>
<sequence length="324" mass="37223">MVTVSIIVPHRVVLQSVADPKYCFETVNSFLASNGKPKQFEVILVGLSNEIKAGEGAFSIHPDKSIDEVSKTDLIIIPAIFGDFDLAIEENREFIPWVVEQYENGAEIATLCVGAFLLASSGLLKGRKCSTHWGFIDLFKDRFPEVIVQNGNIITEDSRLYSSGGANFYWNLLIYLVEKYVDREMAILIAKYFAIDISRHNQMLFSIFKGQKQHKDLEVKETQQYIENNFGERFTVDDLAENVALGRRSLERRFKKCTNNTILEYIQRVKVEAAKRDFENSEKNIAEVMYDVGYTDQKAFRSTFKRFTGLTPKEYKSRYRHSIN</sequence>
<name>A0A848IYP1_9BACT</name>
<dbReference type="PRINTS" id="PR00032">
    <property type="entry name" value="HTHARAC"/>
</dbReference>
<dbReference type="PANTHER" id="PTHR43130">
    <property type="entry name" value="ARAC-FAMILY TRANSCRIPTIONAL REGULATOR"/>
    <property type="match status" value="1"/>
</dbReference>
<dbReference type="InterPro" id="IPR052158">
    <property type="entry name" value="INH-QAR"/>
</dbReference>
<gene>
    <name evidence="5" type="ORF">HH304_03015</name>
</gene>
<dbReference type="Gene3D" id="3.40.50.880">
    <property type="match status" value="1"/>
</dbReference>
<dbReference type="GO" id="GO:0003700">
    <property type="term" value="F:DNA-binding transcription factor activity"/>
    <property type="evidence" value="ECO:0007669"/>
    <property type="project" value="InterPro"/>
</dbReference>
<evidence type="ECO:0000256" key="2">
    <source>
        <dbReference type="ARBA" id="ARBA00023125"/>
    </source>
</evidence>
<proteinExistence type="predicted"/>
<dbReference type="SUPFAM" id="SSF52317">
    <property type="entry name" value="Class I glutamine amidotransferase-like"/>
    <property type="match status" value="1"/>
</dbReference>
<organism evidence="5 6">
    <name type="scientific">Marinigracilibium pacificum</name>
    <dbReference type="NCBI Taxonomy" id="2729599"/>
    <lineage>
        <taxon>Bacteria</taxon>
        <taxon>Pseudomonadati</taxon>
        <taxon>Bacteroidota</taxon>
        <taxon>Cytophagia</taxon>
        <taxon>Cytophagales</taxon>
        <taxon>Flammeovirgaceae</taxon>
        <taxon>Marinigracilibium</taxon>
    </lineage>
</organism>
<dbReference type="Proteomes" id="UP000559010">
    <property type="component" value="Unassembled WGS sequence"/>
</dbReference>
<dbReference type="RefSeq" id="WP_169677982.1">
    <property type="nucleotide sequence ID" value="NZ_JABBNU010000002.1"/>
</dbReference>
<evidence type="ECO:0000256" key="3">
    <source>
        <dbReference type="ARBA" id="ARBA00023163"/>
    </source>
</evidence>
<protein>
    <submittedName>
        <fullName evidence="5">Helix-turn-helix domain-containing protein</fullName>
    </submittedName>
</protein>
<dbReference type="InterPro" id="IPR002818">
    <property type="entry name" value="DJ-1/PfpI"/>
</dbReference>
<evidence type="ECO:0000256" key="1">
    <source>
        <dbReference type="ARBA" id="ARBA00023015"/>
    </source>
</evidence>
<comment type="caution">
    <text evidence="5">The sequence shown here is derived from an EMBL/GenBank/DDBJ whole genome shotgun (WGS) entry which is preliminary data.</text>
</comment>
<keyword evidence="2" id="KW-0238">DNA-binding</keyword>